<dbReference type="SUPFAM" id="SSF56436">
    <property type="entry name" value="C-type lectin-like"/>
    <property type="match status" value="1"/>
</dbReference>
<keyword evidence="1" id="KW-0732">Signal</keyword>
<feature type="domain" description="Sulfatase-modifying factor enzyme-like" evidence="2">
    <location>
        <begin position="84"/>
        <end position="336"/>
    </location>
</feature>
<dbReference type="InterPro" id="IPR005532">
    <property type="entry name" value="SUMF_dom"/>
</dbReference>
<dbReference type="InterPro" id="IPR042095">
    <property type="entry name" value="SUMF_sf"/>
</dbReference>
<evidence type="ECO:0000313" key="4">
    <source>
        <dbReference type="Proteomes" id="UP000886740"/>
    </source>
</evidence>
<protein>
    <submittedName>
        <fullName evidence="3">Formylglycine-generating enzyme family protein</fullName>
    </submittedName>
</protein>
<reference evidence="3" key="1">
    <citation type="journal article" date="2021" name="PeerJ">
        <title>Extensive microbial diversity within the chicken gut microbiome revealed by metagenomics and culture.</title>
        <authorList>
            <person name="Gilroy R."/>
            <person name="Ravi A."/>
            <person name="Getino M."/>
            <person name="Pursley I."/>
            <person name="Horton D.L."/>
            <person name="Alikhan N.F."/>
            <person name="Baker D."/>
            <person name="Gharbi K."/>
            <person name="Hall N."/>
            <person name="Watson M."/>
            <person name="Adriaenssens E.M."/>
            <person name="Foster-Nyarko E."/>
            <person name="Jarju S."/>
            <person name="Secka A."/>
            <person name="Antonio M."/>
            <person name="Oren A."/>
            <person name="Chaudhuri R.R."/>
            <person name="La Ragione R."/>
            <person name="Hildebrand F."/>
            <person name="Pallen M.J."/>
        </authorList>
    </citation>
    <scope>NUCLEOTIDE SEQUENCE</scope>
    <source>
        <strain evidence="3">ChiGjej6B6-14162</strain>
    </source>
</reference>
<dbReference type="GO" id="GO:0120147">
    <property type="term" value="F:formylglycine-generating oxidase activity"/>
    <property type="evidence" value="ECO:0007669"/>
    <property type="project" value="TreeGrafter"/>
</dbReference>
<dbReference type="AlphaFoldDB" id="A0A9D2BFM1"/>
<dbReference type="InterPro" id="IPR016187">
    <property type="entry name" value="CTDL_fold"/>
</dbReference>
<feature type="signal peptide" evidence="1">
    <location>
        <begin position="1"/>
        <end position="23"/>
    </location>
</feature>
<accession>A0A9D2BFM1</accession>
<sequence length="339" mass="37999">MNTRLNLMLSLTALLLVSGCSQNSGTGRKETSVADKNRPSVQIIKPDNQAISFSASDSMDLSSDESSVEEKKPVQADIPVLEIETVLIKAGSFQMGSLESNLYRKPDETRHEVILTKDFTMSKYEITNAQYVAFLNACGIGPDGRGNNKTEYRGRVLIVDCTTKDHLWGVRWDSSNLQWVSMTGYENYPVVYVTWYGAKAYADWIGGSLPTEAQWEYACRAGTITDYYFGNNWEELDPHAWYFRDAEIIYTTHKVGTKEANPWGLHDMYGNVAEWCQDLYAPFSPEMVTDPTGPRKGNERVLRGGSWGTRALNCRSASRSHSIPSNGYDIAGFRVVFTP</sequence>
<evidence type="ECO:0000259" key="2">
    <source>
        <dbReference type="Pfam" id="PF03781"/>
    </source>
</evidence>
<dbReference type="EMBL" id="DXEL01000048">
    <property type="protein sequence ID" value="HIX74800.1"/>
    <property type="molecule type" value="Genomic_DNA"/>
</dbReference>
<dbReference type="Proteomes" id="UP000886740">
    <property type="component" value="Unassembled WGS sequence"/>
</dbReference>
<dbReference type="PANTHER" id="PTHR23150:SF19">
    <property type="entry name" value="FORMYLGLYCINE-GENERATING ENZYME"/>
    <property type="match status" value="1"/>
</dbReference>
<dbReference type="InterPro" id="IPR051043">
    <property type="entry name" value="Sulfatase_Mod_Factor_Kinase"/>
</dbReference>
<name>A0A9D2BFM1_9BACT</name>
<evidence type="ECO:0000313" key="3">
    <source>
        <dbReference type="EMBL" id="HIX74800.1"/>
    </source>
</evidence>
<evidence type="ECO:0000256" key="1">
    <source>
        <dbReference type="SAM" id="SignalP"/>
    </source>
</evidence>
<proteinExistence type="predicted"/>
<dbReference type="PANTHER" id="PTHR23150">
    <property type="entry name" value="SULFATASE MODIFYING FACTOR 1, 2"/>
    <property type="match status" value="1"/>
</dbReference>
<reference evidence="3" key="2">
    <citation type="submission" date="2021-04" db="EMBL/GenBank/DDBJ databases">
        <authorList>
            <person name="Gilroy R."/>
        </authorList>
    </citation>
    <scope>NUCLEOTIDE SEQUENCE</scope>
    <source>
        <strain evidence="3">ChiGjej6B6-14162</strain>
    </source>
</reference>
<dbReference type="Pfam" id="PF03781">
    <property type="entry name" value="FGE-sulfatase"/>
    <property type="match status" value="1"/>
</dbReference>
<organism evidence="3 4">
    <name type="scientific">Candidatus Parabacteroides intestinipullorum</name>
    <dbReference type="NCBI Taxonomy" id="2838723"/>
    <lineage>
        <taxon>Bacteria</taxon>
        <taxon>Pseudomonadati</taxon>
        <taxon>Bacteroidota</taxon>
        <taxon>Bacteroidia</taxon>
        <taxon>Bacteroidales</taxon>
        <taxon>Tannerellaceae</taxon>
        <taxon>Parabacteroides</taxon>
    </lineage>
</organism>
<gene>
    <name evidence="3" type="ORF">H9977_07190</name>
</gene>
<dbReference type="Gene3D" id="3.90.1580.10">
    <property type="entry name" value="paralog of FGE (formylglycine-generating enzyme)"/>
    <property type="match status" value="1"/>
</dbReference>
<comment type="caution">
    <text evidence="3">The sequence shown here is derived from an EMBL/GenBank/DDBJ whole genome shotgun (WGS) entry which is preliminary data.</text>
</comment>
<feature type="chain" id="PRO_5039638109" evidence="1">
    <location>
        <begin position="24"/>
        <end position="339"/>
    </location>
</feature>
<dbReference type="PROSITE" id="PS51257">
    <property type="entry name" value="PROKAR_LIPOPROTEIN"/>
    <property type="match status" value="1"/>
</dbReference>